<dbReference type="Pfam" id="PF06114">
    <property type="entry name" value="Peptidase_M78"/>
    <property type="match status" value="1"/>
</dbReference>
<dbReference type="PANTHER" id="PTHR43236:SF2">
    <property type="entry name" value="BLL0069 PROTEIN"/>
    <property type="match status" value="1"/>
</dbReference>
<dbReference type="RefSeq" id="WP_109330834.1">
    <property type="nucleotide sequence ID" value="NZ_CP029354.1"/>
</dbReference>
<sequence>MADHDFSPPKESGLTKQAVHRLAENVAGQLSFEPGGDLFVVLKKLGGRLAYKDFSGIDETDSGSLLVRQPGDFDIVIAKNTSPKRDRFTIAHEIGHYVLHYLLARQNGSPIQAMAAARYGSDRTEWEANWFAAAFLMPEQEFREAYEELGQDVFAVAERFGVSTKAARIRAEALGLRESTG</sequence>
<evidence type="ECO:0000313" key="2">
    <source>
        <dbReference type="EMBL" id="AWK88495.1"/>
    </source>
</evidence>
<reference evidence="3" key="1">
    <citation type="submission" date="2018-05" db="EMBL/GenBank/DDBJ databases">
        <title>Azospirillum thermophila sp. nov., a novel isolated from hot spring.</title>
        <authorList>
            <person name="Zhao Z."/>
        </authorList>
    </citation>
    <scope>NUCLEOTIDE SEQUENCE [LARGE SCALE GENOMIC DNA]</scope>
    <source>
        <strain evidence="3">CFH 70021</strain>
    </source>
</reference>
<dbReference type="PANTHER" id="PTHR43236">
    <property type="entry name" value="ANTITOXIN HIGA1"/>
    <property type="match status" value="1"/>
</dbReference>
<protein>
    <submittedName>
        <fullName evidence="2">ImmA/IrrE family metallo-endopeptidase</fullName>
    </submittedName>
</protein>
<dbReference type="EMBL" id="CP029354">
    <property type="protein sequence ID" value="AWK88495.1"/>
    <property type="molecule type" value="Genomic_DNA"/>
</dbReference>
<organism evidence="2 3">
    <name type="scientific">Azospirillum thermophilum</name>
    <dbReference type="NCBI Taxonomy" id="2202148"/>
    <lineage>
        <taxon>Bacteria</taxon>
        <taxon>Pseudomonadati</taxon>
        <taxon>Pseudomonadota</taxon>
        <taxon>Alphaproteobacteria</taxon>
        <taxon>Rhodospirillales</taxon>
        <taxon>Azospirillaceae</taxon>
        <taxon>Azospirillum</taxon>
    </lineage>
</organism>
<dbReference type="AlphaFoldDB" id="A0A2S2CVR1"/>
<proteinExistence type="predicted"/>
<dbReference type="Proteomes" id="UP000245629">
    <property type="component" value="Chromosome 3"/>
</dbReference>
<keyword evidence="3" id="KW-1185">Reference proteome</keyword>
<dbReference type="OrthoDB" id="9794834at2"/>
<accession>A0A2S2CVR1</accession>
<evidence type="ECO:0000259" key="1">
    <source>
        <dbReference type="Pfam" id="PF06114"/>
    </source>
</evidence>
<dbReference type="InterPro" id="IPR052345">
    <property type="entry name" value="Rad_response_metalloprotease"/>
</dbReference>
<name>A0A2S2CVR1_9PROT</name>
<evidence type="ECO:0000313" key="3">
    <source>
        <dbReference type="Proteomes" id="UP000245629"/>
    </source>
</evidence>
<dbReference type="Gene3D" id="1.10.10.2910">
    <property type="match status" value="1"/>
</dbReference>
<dbReference type="KEGG" id="azz:DEW08_20760"/>
<dbReference type="InterPro" id="IPR010359">
    <property type="entry name" value="IrrE_HExxH"/>
</dbReference>
<feature type="domain" description="IrrE N-terminal-like" evidence="1">
    <location>
        <begin position="75"/>
        <end position="171"/>
    </location>
</feature>
<gene>
    <name evidence="2" type="ORF">DEW08_20760</name>
</gene>